<dbReference type="InterPro" id="IPR011009">
    <property type="entry name" value="Kinase-like_dom_sf"/>
</dbReference>
<accession>A0A9D1EAB2</accession>
<feature type="domain" description="Aminoglycoside phosphotransferase" evidence="1">
    <location>
        <begin position="31"/>
        <end position="263"/>
    </location>
</feature>
<dbReference type="SUPFAM" id="SSF56112">
    <property type="entry name" value="Protein kinase-like (PK-like)"/>
    <property type="match status" value="1"/>
</dbReference>
<dbReference type="Gene3D" id="3.30.200.20">
    <property type="entry name" value="Phosphorylase Kinase, domain 1"/>
    <property type="match status" value="1"/>
</dbReference>
<dbReference type="Proteomes" id="UP000823912">
    <property type="component" value="Unassembled WGS sequence"/>
</dbReference>
<dbReference type="GO" id="GO:0016301">
    <property type="term" value="F:kinase activity"/>
    <property type="evidence" value="ECO:0007669"/>
    <property type="project" value="UniProtKB-KW"/>
</dbReference>
<proteinExistence type="predicted"/>
<dbReference type="InterPro" id="IPR051678">
    <property type="entry name" value="AGP_Transferase"/>
</dbReference>
<dbReference type="Pfam" id="PF01636">
    <property type="entry name" value="APH"/>
    <property type="match status" value="1"/>
</dbReference>
<dbReference type="CDD" id="cd05120">
    <property type="entry name" value="APH_ChoK_like"/>
    <property type="match status" value="1"/>
</dbReference>
<comment type="caution">
    <text evidence="2">The sequence shown here is derived from an EMBL/GenBank/DDBJ whole genome shotgun (WGS) entry which is preliminary data.</text>
</comment>
<evidence type="ECO:0000313" key="2">
    <source>
        <dbReference type="EMBL" id="HIR71138.1"/>
    </source>
</evidence>
<dbReference type="PANTHER" id="PTHR21310:SF15">
    <property type="entry name" value="AMINOGLYCOSIDE PHOSPHOTRANSFERASE DOMAIN-CONTAINING PROTEIN"/>
    <property type="match status" value="1"/>
</dbReference>
<dbReference type="EMBL" id="DVHM01000122">
    <property type="protein sequence ID" value="HIR71138.1"/>
    <property type="molecule type" value="Genomic_DNA"/>
</dbReference>
<dbReference type="Gene3D" id="3.90.1200.10">
    <property type="match status" value="1"/>
</dbReference>
<dbReference type="PANTHER" id="PTHR21310">
    <property type="entry name" value="AMINOGLYCOSIDE PHOSPHOTRANSFERASE-RELATED-RELATED"/>
    <property type="match status" value="1"/>
</dbReference>
<dbReference type="AlphaFoldDB" id="A0A9D1EAB2"/>
<evidence type="ECO:0000313" key="3">
    <source>
        <dbReference type="Proteomes" id="UP000823912"/>
    </source>
</evidence>
<evidence type="ECO:0000259" key="1">
    <source>
        <dbReference type="Pfam" id="PF01636"/>
    </source>
</evidence>
<reference evidence="2" key="1">
    <citation type="submission" date="2020-10" db="EMBL/GenBank/DDBJ databases">
        <authorList>
            <person name="Gilroy R."/>
        </authorList>
    </citation>
    <scope>NUCLEOTIDE SEQUENCE</scope>
    <source>
        <strain evidence="2">ChiSjej5B23-6657</strain>
    </source>
</reference>
<protein>
    <submittedName>
        <fullName evidence="2">Aminoglycoside 3'-phosphotransferase/choline kinase family protein</fullName>
    </submittedName>
</protein>
<keyword evidence="2" id="KW-0808">Transferase</keyword>
<gene>
    <name evidence="2" type="ORF">IAA55_07635</name>
</gene>
<reference evidence="2" key="2">
    <citation type="journal article" date="2021" name="PeerJ">
        <title>Extensive microbial diversity within the chicken gut microbiome revealed by metagenomics and culture.</title>
        <authorList>
            <person name="Gilroy R."/>
            <person name="Ravi A."/>
            <person name="Getino M."/>
            <person name="Pursley I."/>
            <person name="Horton D.L."/>
            <person name="Alikhan N.F."/>
            <person name="Baker D."/>
            <person name="Gharbi K."/>
            <person name="Hall N."/>
            <person name="Watson M."/>
            <person name="Adriaenssens E.M."/>
            <person name="Foster-Nyarko E."/>
            <person name="Jarju S."/>
            <person name="Secka A."/>
            <person name="Antonio M."/>
            <person name="Oren A."/>
            <person name="Chaudhuri R.R."/>
            <person name="La Ragione R."/>
            <person name="Hildebrand F."/>
            <person name="Pallen M.J."/>
        </authorList>
    </citation>
    <scope>NUCLEOTIDE SEQUENCE</scope>
    <source>
        <strain evidence="2">ChiSjej5B23-6657</strain>
    </source>
</reference>
<keyword evidence="2" id="KW-0418">Kinase</keyword>
<dbReference type="InterPro" id="IPR002575">
    <property type="entry name" value="Aminoglycoside_PTrfase"/>
</dbReference>
<name>A0A9D1EAB2_9FIRM</name>
<sequence length="338" mass="38835">MKAITKNLLPEEKIRELVKIHFGEDRKVTSVRELTGGFFAAVYLIGVTGEPDQMVLKVGVIPGTPLLTYERDVMPTEVACLTMLREKTTVPVPKIYACDFSKTHIKSNYFFMEVMEGSVLSEVSRKLSDKDTAQIRRELAYILTQMHSVKGPYFGYFTEEKEKQFATWKEAFYQMVGMVLEDGRRLKKKIPYDRIEHALQAHGDCLETPKVPALVDFDCHEGNIFVKQGADGWHISGIVDLERAFWGDPIGDFPTAFIFCDDIRKEKVLLETYLEKSDEIRAYTGTEVRKFLLYRMYVLTIMIAETFRFGGSVYGKLQEVFARKNLKKTLKELEKLEG</sequence>
<organism evidence="2 3">
    <name type="scientific">Candidatus Pullilachnospira gallistercoris</name>
    <dbReference type="NCBI Taxonomy" id="2840911"/>
    <lineage>
        <taxon>Bacteria</taxon>
        <taxon>Bacillati</taxon>
        <taxon>Bacillota</taxon>
        <taxon>Clostridia</taxon>
        <taxon>Lachnospirales</taxon>
        <taxon>Lachnospiraceae</taxon>
        <taxon>Lachnospiraceae incertae sedis</taxon>
        <taxon>Candidatus Pullilachnospira</taxon>
    </lineage>
</organism>